<proteinExistence type="predicted"/>
<comment type="caution">
    <text evidence="1">The sequence shown here is derived from an EMBL/GenBank/DDBJ whole genome shotgun (WGS) entry which is preliminary data.</text>
</comment>
<dbReference type="AlphaFoldDB" id="A0A7W8KIL1"/>
<name>A0A7W8KIL1_9DEIO</name>
<dbReference type="EMBL" id="JACHFK010000015">
    <property type="protein sequence ID" value="MBB5378797.1"/>
    <property type="molecule type" value="Genomic_DNA"/>
</dbReference>
<sequence length="58" mass="6443">MNGFMTRMPRVPFVDAPPSLPDLYEYCDLPALASKAAPRWNSTPRLIARPSKAGFSFS</sequence>
<organism evidence="1 2">
    <name type="scientific">Deinococcus metalli</name>
    <dbReference type="NCBI Taxonomy" id="1141878"/>
    <lineage>
        <taxon>Bacteria</taxon>
        <taxon>Thermotogati</taxon>
        <taxon>Deinococcota</taxon>
        <taxon>Deinococci</taxon>
        <taxon>Deinococcales</taxon>
        <taxon>Deinococcaceae</taxon>
        <taxon>Deinococcus</taxon>
    </lineage>
</organism>
<dbReference type="RefSeq" id="WP_184115562.1">
    <property type="nucleotide sequence ID" value="NZ_BNAJ01000014.1"/>
</dbReference>
<protein>
    <submittedName>
        <fullName evidence="1">Uncharacterized protein</fullName>
    </submittedName>
</protein>
<accession>A0A7W8KIL1</accession>
<evidence type="ECO:0000313" key="2">
    <source>
        <dbReference type="Proteomes" id="UP000539473"/>
    </source>
</evidence>
<dbReference type="Proteomes" id="UP000539473">
    <property type="component" value="Unassembled WGS sequence"/>
</dbReference>
<evidence type="ECO:0000313" key="1">
    <source>
        <dbReference type="EMBL" id="MBB5378797.1"/>
    </source>
</evidence>
<reference evidence="1 2" key="1">
    <citation type="submission" date="2020-08" db="EMBL/GenBank/DDBJ databases">
        <title>Genomic Encyclopedia of Type Strains, Phase IV (KMG-IV): sequencing the most valuable type-strain genomes for metagenomic binning, comparative biology and taxonomic classification.</title>
        <authorList>
            <person name="Goeker M."/>
        </authorList>
    </citation>
    <scope>NUCLEOTIDE SEQUENCE [LARGE SCALE GENOMIC DNA]</scope>
    <source>
        <strain evidence="1 2">DSM 27521</strain>
    </source>
</reference>
<gene>
    <name evidence="1" type="ORF">HNQ07_004304</name>
</gene>